<accession>A0A9P0LAL1</accession>
<dbReference type="Pfam" id="PF05057">
    <property type="entry name" value="DUF676"/>
    <property type="match status" value="1"/>
</dbReference>
<organism evidence="4 5">
    <name type="scientific">Acanthoscelides obtectus</name>
    <name type="common">Bean weevil</name>
    <name type="synonym">Bruchus obtectus</name>
    <dbReference type="NCBI Taxonomy" id="200917"/>
    <lineage>
        <taxon>Eukaryota</taxon>
        <taxon>Metazoa</taxon>
        <taxon>Ecdysozoa</taxon>
        <taxon>Arthropoda</taxon>
        <taxon>Hexapoda</taxon>
        <taxon>Insecta</taxon>
        <taxon>Pterygota</taxon>
        <taxon>Neoptera</taxon>
        <taxon>Endopterygota</taxon>
        <taxon>Coleoptera</taxon>
        <taxon>Polyphaga</taxon>
        <taxon>Cucujiformia</taxon>
        <taxon>Chrysomeloidea</taxon>
        <taxon>Chrysomelidae</taxon>
        <taxon>Bruchinae</taxon>
        <taxon>Bruchini</taxon>
        <taxon>Acanthoscelides</taxon>
    </lineage>
</organism>
<name>A0A9P0LAL1_ACAOB</name>
<proteinExistence type="inferred from homology"/>
<evidence type="ECO:0000259" key="3">
    <source>
        <dbReference type="Pfam" id="PF05057"/>
    </source>
</evidence>
<dbReference type="InterPro" id="IPR044294">
    <property type="entry name" value="Lipase-like"/>
</dbReference>
<keyword evidence="5" id="KW-1185">Reference proteome</keyword>
<dbReference type="FunFam" id="3.40.50.1820:FF:000004">
    <property type="entry name" value="Protein FAM135A isoform a"/>
    <property type="match status" value="1"/>
</dbReference>
<feature type="region of interest" description="Disordered" evidence="2">
    <location>
        <begin position="438"/>
        <end position="514"/>
    </location>
</feature>
<dbReference type="InterPro" id="IPR007751">
    <property type="entry name" value="DUF676_lipase-like"/>
</dbReference>
<dbReference type="SUPFAM" id="SSF53474">
    <property type="entry name" value="alpha/beta-Hydrolases"/>
    <property type="match status" value="1"/>
</dbReference>
<reference evidence="4" key="1">
    <citation type="submission" date="2022-03" db="EMBL/GenBank/DDBJ databases">
        <authorList>
            <person name="Sayadi A."/>
        </authorList>
    </citation>
    <scope>NUCLEOTIDE SEQUENCE</scope>
</reference>
<evidence type="ECO:0000313" key="5">
    <source>
        <dbReference type="Proteomes" id="UP001152888"/>
    </source>
</evidence>
<feature type="region of interest" description="Disordered" evidence="2">
    <location>
        <begin position="258"/>
        <end position="277"/>
    </location>
</feature>
<comment type="caution">
    <text evidence="4">The sequence shown here is derived from an EMBL/GenBank/DDBJ whole genome shotgun (WGS) entry which is preliminary data.</text>
</comment>
<evidence type="ECO:0000256" key="1">
    <source>
        <dbReference type="ARBA" id="ARBA00007949"/>
    </source>
</evidence>
<dbReference type="InterPro" id="IPR029058">
    <property type="entry name" value="AB_hydrolase_fold"/>
</dbReference>
<sequence>MQMLPPLPVHCVALDGDSSTMPVIFEDQYQDPFEIKTRNYDSGLTSRQGVNDPWILKPSTTFDLDDTSCSCGIGKLWENRKSSEKLLENTDIYINLEEPSTFTIPARHSKSLDQLQLCSRNNFYYSLSNMRAQKTICDAKSCYNTSKNQCTTKLKNVASEQNMRNQKYLVQNEFSRTNRDICDCSLNYYTLSLRKPKRNTEYDLKNVEMSLDFTNGVIEKRYKQFNIKSLSNVKYETIAKISCNDEKSIPRARSVQMFSDQTKNHERPKKSNTLGTTKNNEHMQATKVDVKTKVENKNGINEHQMKKSQTKQNLLNGSRRLFELGSSSSTEGLPNNMLEAKTERSLRRAAKIRKVRSATLIFQQTTPQILSGSESLPNISAKLEERLFPETKYYSSSTSSTSEQSGWITSRSTSIASSIDITNVLPSSIVIIENNQKRVGSNSEGKKSKERDKDICDRGHTLKIPKSRTFSKSNSSNNIKSNNVNDKNQEDDDSSKGCELNQTTFTEDFPLPPPKQFRDLESPCSSVTNGNGTIEEEINAVDNLLYHVVDTRTTLERKPSQFDLKSTSANDSNDEDLGTHHKATNEMTKAFLKGKQEFKRQLNFPGVLYSDLDPSVFASSIPYFHISDEFRIFSPEGMHLIVCVHGLDGNAADLRLVKTYLELGLPGAYLDFLMSERNQGDTFSDFETMTDRLISEILQYLDTSSIRPTRISFVGHSLGNIIIRSALTRPQMKFLLPRLHTFLSLSGPHLGTLYNSSGLVNMGMWFMQKWKKSGSLLQLCLKDSTDPRQTFLYRLSQRSTLHNFKNILLCGSGQDRYVPLHSARIELCKESLKDTSHLGVIYREMVHNILSPIVSEKDARLLRYDVHHALPNTANALIGRAAHIAVLDSELFIEKFMVVVGIKYFR</sequence>
<feature type="domain" description="DUF676" evidence="3">
    <location>
        <begin position="636"/>
        <end position="828"/>
    </location>
</feature>
<comment type="similarity">
    <text evidence="1">Belongs to the FAM135 family.</text>
</comment>
<protein>
    <recommendedName>
        <fullName evidence="3">DUF676 domain-containing protein</fullName>
    </recommendedName>
</protein>
<gene>
    <name evidence="4" type="ORF">ACAOBT_LOCUS20359</name>
</gene>
<dbReference type="Proteomes" id="UP001152888">
    <property type="component" value="Unassembled WGS sequence"/>
</dbReference>
<dbReference type="PANTHER" id="PTHR12482:SF5">
    <property type="entry name" value="DUF676 DOMAIN-CONTAINING PROTEIN"/>
    <property type="match status" value="1"/>
</dbReference>
<evidence type="ECO:0000313" key="4">
    <source>
        <dbReference type="EMBL" id="CAH1991581.1"/>
    </source>
</evidence>
<dbReference type="PANTHER" id="PTHR12482">
    <property type="entry name" value="LIPASE ROG1-RELATED-RELATED"/>
    <property type="match status" value="1"/>
</dbReference>
<dbReference type="AlphaFoldDB" id="A0A9P0LAL1"/>
<dbReference type="EMBL" id="CAKOFQ010007117">
    <property type="protein sequence ID" value="CAH1991581.1"/>
    <property type="molecule type" value="Genomic_DNA"/>
</dbReference>
<evidence type="ECO:0000256" key="2">
    <source>
        <dbReference type="SAM" id="MobiDB-lite"/>
    </source>
</evidence>
<feature type="compositionally biased region" description="Low complexity" evidence="2">
    <location>
        <begin position="471"/>
        <end position="486"/>
    </location>
</feature>
<dbReference type="Gene3D" id="3.40.50.1820">
    <property type="entry name" value="alpha/beta hydrolase"/>
    <property type="match status" value="1"/>
</dbReference>
<dbReference type="OrthoDB" id="273452at2759"/>
<feature type="compositionally biased region" description="Basic and acidic residues" evidence="2">
    <location>
        <begin position="444"/>
        <end position="460"/>
    </location>
</feature>